<dbReference type="GO" id="GO:0016757">
    <property type="term" value="F:glycosyltransferase activity"/>
    <property type="evidence" value="ECO:0007669"/>
    <property type="project" value="UniProtKB-KW"/>
</dbReference>
<evidence type="ECO:0000256" key="4">
    <source>
        <dbReference type="ARBA" id="ARBA00022676"/>
    </source>
</evidence>
<evidence type="ECO:0000256" key="15">
    <source>
        <dbReference type="SAM" id="Phobius"/>
    </source>
</evidence>
<name>A0AAP0PU10_9MAGN</name>
<dbReference type="AlphaFoldDB" id="A0AAP0PU10"/>
<keyword evidence="4" id="KW-0328">Glycosyltransferase</keyword>
<evidence type="ECO:0000256" key="9">
    <source>
        <dbReference type="ARBA" id="ARBA00023136"/>
    </source>
</evidence>
<dbReference type="CDD" id="cd11299">
    <property type="entry name" value="O-FucT_plant"/>
    <property type="match status" value="1"/>
</dbReference>
<feature type="transmembrane region" description="Helical" evidence="15">
    <location>
        <begin position="42"/>
        <end position="63"/>
    </location>
</feature>
<feature type="compositionally biased region" description="Basic residues" evidence="14">
    <location>
        <begin position="12"/>
        <end position="22"/>
    </location>
</feature>
<evidence type="ECO:0000313" key="16">
    <source>
        <dbReference type="EMBL" id="KAK9154479.1"/>
    </source>
</evidence>
<evidence type="ECO:0000256" key="6">
    <source>
        <dbReference type="ARBA" id="ARBA00022692"/>
    </source>
</evidence>
<evidence type="ECO:0000256" key="3">
    <source>
        <dbReference type="ARBA" id="ARBA00007737"/>
    </source>
</evidence>
<evidence type="ECO:0000256" key="11">
    <source>
        <dbReference type="ARBA" id="ARBA00023253"/>
    </source>
</evidence>
<evidence type="ECO:0000256" key="2">
    <source>
        <dbReference type="ARBA" id="ARBA00004881"/>
    </source>
</evidence>
<evidence type="ECO:0000313" key="17">
    <source>
        <dbReference type="Proteomes" id="UP001417504"/>
    </source>
</evidence>
<feature type="region of interest" description="Disordered" evidence="14">
    <location>
        <begin position="1"/>
        <end position="33"/>
    </location>
</feature>
<dbReference type="GO" id="GO:0016020">
    <property type="term" value="C:membrane"/>
    <property type="evidence" value="ECO:0007669"/>
    <property type="project" value="UniProtKB-SubCell"/>
</dbReference>
<keyword evidence="9 15" id="KW-0472">Membrane</keyword>
<dbReference type="GO" id="GO:0006004">
    <property type="term" value="P:fucose metabolic process"/>
    <property type="evidence" value="ECO:0007669"/>
    <property type="project" value="UniProtKB-KW"/>
</dbReference>
<dbReference type="GO" id="GO:0005737">
    <property type="term" value="C:cytoplasm"/>
    <property type="evidence" value="ECO:0007669"/>
    <property type="project" value="TreeGrafter"/>
</dbReference>
<proteinExistence type="inferred from homology"/>
<comment type="similarity">
    <text evidence="3">Belongs to the glycosyltransferase GT106 family.</text>
</comment>
<keyword evidence="7" id="KW-0735">Signal-anchor</keyword>
<dbReference type="FunFam" id="3.40.50.11350:FF:000011">
    <property type="entry name" value="O-fucosyltransferase 28"/>
    <property type="match status" value="1"/>
</dbReference>
<comment type="pathway">
    <text evidence="2">Glycan metabolism.</text>
</comment>
<dbReference type="Pfam" id="PF10250">
    <property type="entry name" value="O-FucT"/>
    <property type="match status" value="1"/>
</dbReference>
<keyword evidence="10" id="KW-0325">Glycoprotein</keyword>
<evidence type="ECO:0000256" key="8">
    <source>
        <dbReference type="ARBA" id="ARBA00022989"/>
    </source>
</evidence>
<comment type="caution">
    <text evidence="16">The sequence shown here is derived from an EMBL/GenBank/DDBJ whole genome shotgun (WGS) entry which is preliminary data.</text>
</comment>
<organism evidence="16 17">
    <name type="scientific">Stephania japonica</name>
    <dbReference type="NCBI Taxonomy" id="461633"/>
    <lineage>
        <taxon>Eukaryota</taxon>
        <taxon>Viridiplantae</taxon>
        <taxon>Streptophyta</taxon>
        <taxon>Embryophyta</taxon>
        <taxon>Tracheophyta</taxon>
        <taxon>Spermatophyta</taxon>
        <taxon>Magnoliopsida</taxon>
        <taxon>Ranunculales</taxon>
        <taxon>Menispermaceae</taxon>
        <taxon>Menispermoideae</taxon>
        <taxon>Cissampelideae</taxon>
        <taxon>Stephania</taxon>
    </lineage>
</organism>
<evidence type="ECO:0000256" key="5">
    <source>
        <dbReference type="ARBA" id="ARBA00022679"/>
    </source>
</evidence>
<keyword evidence="17" id="KW-1185">Reference proteome</keyword>
<evidence type="ECO:0000256" key="13">
    <source>
        <dbReference type="ARBA" id="ARBA00030350"/>
    </source>
</evidence>
<evidence type="ECO:0000256" key="14">
    <source>
        <dbReference type="SAM" id="MobiDB-lite"/>
    </source>
</evidence>
<keyword evidence="6 15" id="KW-0812">Transmembrane</keyword>
<keyword evidence="8 15" id="KW-1133">Transmembrane helix</keyword>
<reference evidence="16 17" key="1">
    <citation type="submission" date="2024-01" db="EMBL/GenBank/DDBJ databases">
        <title>Genome assemblies of Stephania.</title>
        <authorList>
            <person name="Yang L."/>
        </authorList>
    </citation>
    <scope>NUCLEOTIDE SEQUENCE [LARGE SCALE GENOMIC DNA]</scope>
    <source>
        <strain evidence="16">QJT</strain>
        <tissue evidence="16">Leaf</tissue>
    </source>
</reference>
<dbReference type="EMBL" id="JBBNAE010000001">
    <property type="protein sequence ID" value="KAK9154479.1"/>
    <property type="molecule type" value="Genomic_DNA"/>
</dbReference>
<protein>
    <recommendedName>
        <fullName evidence="13">O-fucosyltransferase family protein</fullName>
    </recommendedName>
</protein>
<keyword evidence="5" id="KW-0808">Transferase</keyword>
<evidence type="ECO:0000256" key="12">
    <source>
        <dbReference type="ARBA" id="ARBA00023277"/>
    </source>
</evidence>
<keyword evidence="11" id="KW-0294">Fucose metabolism</keyword>
<comment type="subcellular location">
    <subcellularLocation>
        <location evidence="1">Membrane</location>
        <topology evidence="1">Single-pass type II membrane protein</topology>
    </subcellularLocation>
</comment>
<dbReference type="InterPro" id="IPR019378">
    <property type="entry name" value="GDP-Fuc_O-FucTrfase"/>
</dbReference>
<dbReference type="PANTHER" id="PTHR31741:SF71">
    <property type="entry name" value="O-FUCOSYLTRANSFERASE FAMILY PROTEIN"/>
    <property type="match status" value="1"/>
</dbReference>
<accession>A0AAP0PU10</accession>
<dbReference type="Proteomes" id="UP001417504">
    <property type="component" value="Unassembled WGS sequence"/>
</dbReference>
<evidence type="ECO:0000256" key="10">
    <source>
        <dbReference type="ARBA" id="ARBA00023180"/>
    </source>
</evidence>
<evidence type="ECO:0000256" key="1">
    <source>
        <dbReference type="ARBA" id="ARBA00004606"/>
    </source>
</evidence>
<gene>
    <name evidence="16" type="ORF">Sjap_001959</name>
</gene>
<dbReference type="PANTHER" id="PTHR31741">
    <property type="entry name" value="OS02G0726500 PROTEIN-RELATED"/>
    <property type="match status" value="1"/>
</dbReference>
<sequence>MWVGMEEGKNSSGRKKKTKRGSRIISYGGGGGGGGGGSIRRCIIVSLCTIVAMIWALSLWYPLVTVVLDRGGFPLHHDHLPGPCDDDSIAGTTRNPMVVKRDPPPLPPRMDLILWTMWCTLVYSTTLLRNDLFHLLHKWSGSPCDKDPNAAAMVPIPVVVEPDPLLRPQRRYKSNGFLQVSCNGGLNQMRAGICDMVTIARYLNLTLLVPRLDKTSFWSDRSDFKDIFDLEYFINTLRDEVRIVRSLPRMRSNVSVLSMPPRSWSSEEYYLTQILPLFRKHKVIYFIKTDTRIANNGIPVELQKLRCRVNYEALRFAPHIKDTGDKLISILKSSGSFIVLHLRYEMDMLSFSGCTRGCSVTEADELTKKRYTISWWKEKEIDTEKKRQDGQCPFTPEEAVLILKGLGIDKNAWIYIAAGEIYGGERRLAALRAEFPKLATKEMLLSEEDLQPFHNHSTQMAALDYMVSLASDVFIPTYYGNMAKLVEGHRRYLGFKTTYQLNRKGLVDLLDKFQSQTITWEEFSFQVKDMHEHRKGQPGRRTVSLRLPKEEDYFYANPQECLAPLTPEFGVAI</sequence>
<keyword evidence="12" id="KW-0119">Carbohydrate metabolism</keyword>
<dbReference type="InterPro" id="IPR024709">
    <property type="entry name" value="FucosylTrfase_pln"/>
</dbReference>
<evidence type="ECO:0000256" key="7">
    <source>
        <dbReference type="ARBA" id="ARBA00022968"/>
    </source>
</evidence>